<evidence type="ECO:0000256" key="5">
    <source>
        <dbReference type="ARBA" id="ARBA00022989"/>
    </source>
</evidence>
<evidence type="ECO:0000259" key="8">
    <source>
        <dbReference type="Pfam" id="PF02687"/>
    </source>
</evidence>
<dbReference type="PANTHER" id="PTHR43738:SF1">
    <property type="entry name" value="HEMIN TRANSPORT SYSTEM PERMEASE PROTEIN HRTB-RELATED"/>
    <property type="match status" value="1"/>
</dbReference>
<comment type="caution">
    <text evidence="10">The sequence shown here is derived from an EMBL/GenBank/DDBJ whole genome shotgun (WGS) entry which is preliminary data.</text>
</comment>
<dbReference type="Pfam" id="PF12704">
    <property type="entry name" value="MacB_PCD"/>
    <property type="match status" value="1"/>
</dbReference>
<evidence type="ECO:0000256" key="6">
    <source>
        <dbReference type="ARBA" id="ARBA00023136"/>
    </source>
</evidence>
<feature type="domain" description="MacB-like periplasmic core" evidence="9">
    <location>
        <begin position="21"/>
        <end position="258"/>
    </location>
</feature>
<keyword evidence="3" id="KW-1003">Cell membrane</keyword>
<feature type="transmembrane region" description="Helical" evidence="7">
    <location>
        <begin position="368"/>
        <end position="396"/>
    </location>
</feature>
<dbReference type="PIRSF" id="PIRSF031773">
    <property type="entry name" value="DevC"/>
    <property type="match status" value="1"/>
</dbReference>
<dbReference type="GO" id="GO:0005886">
    <property type="term" value="C:plasma membrane"/>
    <property type="evidence" value="ECO:0007669"/>
    <property type="project" value="UniProtKB-SubCell"/>
</dbReference>
<comment type="subcellular location">
    <subcellularLocation>
        <location evidence="1">Cell membrane</location>
        <topology evidence="1">Multi-pass membrane protein</topology>
    </subcellularLocation>
</comment>
<proteinExistence type="predicted"/>
<feature type="transmembrane region" description="Helical" evidence="7">
    <location>
        <begin position="340"/>
        <end position="361"/>
    </location>
</feature>
<gene>
    <name evidence="10" type="ORF">ICL16_32545</name>
</gene>
<feature type="transmembrane region" description="Helical" evidence="7">
    <location>
        <begin position="16"/>
        <end position="37"/>
    </location>
</feature>
<evidence type="ECO:0000256" key="1">
    <source>
        <dbReference type="ARBA" id="ARBA00004651"/>
    </source>
</evidence>
<keyword evidence="2" id="KW-0813">Transport</keyword>
<dbReference type="InterPro" id="IPR025857">
    <property type="entry name" value="MacB_PCD"/>
</dbReference>
<dbReference type="InterPro" id="IPR051125">
    <property type="entry name" value="ABC-4/HrtB_transporter"/>
</dbReference>
<evidence type="ECO:0000256" key="4">
    <source>
        <dbReference type="ARBA" id="ARBA00022692"/>
    </source>
</evidence>
<dbReference type="AlphaFoldDB" id="A0A8J7CA23"/>
<dbReference type="Pfam" id="PF02687">
    <property type="entry name" value="FtsX"/>
    <property type="match status" value="1"/>
</dbReference>
<feature type="transmembrane region" description="Helical" evidence="7">
    <location>
        <begin position="283"/>
        <end position="309"/>
    </location>
</feature>
<dbReference type="PANTHER" id="PTHR43738">
    <property type="entry name" value="ABC TRANSPORTER, MEMBRANE PROTEIN"/>
    <property type="match status" value="1"/>
</dbReference>
<dbReference type="InterPro" id="IPR003838">
    <property type="entry name" value="ABC3_permease_C"/>
</dbReference>
<evidence type="ECO:0000313" key="10">
    <source>
        <dbReference type="EMBL" id="MBD2776656.1"/>
    </source>
</evidence>
<dbReference type="Proteomes" id="UP000629098">
    <property type="component" value="Unassembled WGS sequence"/>
</dbReference>
<evidence type="ECO:0000256" key="3">
    <source>
        <dbReference type="ARBA" id="ARBA00022475"/>
    </source>
</evidence>
<keyword evidence="11" id="KW-1185">Reference proteome</keyword>
<evidence type="ECO:0000256" key="7">
    <source>
        <dbReference type="SAM" id="Phobius"/>
    </source>
</evidence>
<reference evidence="10" key="1">
    <citation type="submission" date="2020-09" db="EMBL/GenBank/DDBJ databases">
        <title>Iningainema tapete sp. nov. (Scytonemataceae, Cyanobacteria) from greenhouses in central Florida (USA) produces two types of nodularin with biosynthetic potential for microcystin-LR and anabaenopeptins.</title>
        <authorList>
            <person name="Berthold D.E."/>
            <person name="Lefler F.W."/>
            <person name="Huang I.-S."/>
            <person name="Abdulla H."/>
            <person name="Zimba P.V."/>
            <person name="Laughinghouse H.D. IV."/>
        </authorList>
    </citation>
    <scope>NUCLEOTIDE SEQUENCE</scope>
    <source>
        <strain evidence="10">BLCCT55</strain>
    </source>
</reference>
<dbReference type="RefSeq" id="WP_190835719.1">
    <property type="nucleotide sequence ID" value="NZ_CAWPPI010000098.1"/>
</dbReference>
<keyword evidence="5 7" id="KW-1133">Transmembrane helix</keyword>
<organism evidence="10 11">
    <name type="scientific">Iningainema tapete BLCC-T55</name>
    <dbReference type="NCBI Taxonomy" id="2748662"/>
    <lineage>
        <taxon>Bacteria</taxon>
        <taxon>Bacillati</taxon>
        <taxon>Cyanobacteriota</taxon>
        <taxon>Cyanophyceae</taxon>
        <taxon>Nostocales</taxon>
        <taxon>Scytonemataceae</taxon>
        <taxon>Iningainema tapete</taxon>
    </lineage>
</organism>
<dbReference type="EMBL" id="JACXAE010000098">
    <property type="protein sequence ID" value="MBD2776656.1"/>
    <property type="molecule type" value="Genomic_DNA"/>
</dbReference>
<keyword evidence="6 7" id="KW-0472">Membrane</keyword>
<keyword evidence="4 7" id="KW-0812">Transmembrane</keyword>
<evidence type="ECO:0000256" key="2">
    <source>
        <dbReference type="ARBA" id="ARBA00022448"/>
    </source>
</evidence>
<name>A0A8J7CA23_9CYAN</name>
<sequence>MVSIARKNLLEDIPRFLVAQAGIMFAVSLVTIQTGIFNGFTRSSAKLIDNSTADIWVASDTMVYLDLTLPIPLAHVNLAKNVPGVELAEPLIANGGMWRSREIAPIRVIGFDPLGQLFTPKNIIKGSVDALKEPYTVIVDKTNAPSLNVRNIGDKAEVNTLPVRLVGLTQGNRSIASNPYMFTSLESANSYLSSGKTSTLSCRLQQGSQDLQCTNNYVQPTQPNTTPKPLASSDPITYILIRAQPGQDLQALKRRLNTVLPNTRAYTSREMARRTQNFWQDRTGIGFLLSIGATVGVIVGAIVVGQILYSSVSDHLKEFGTLKAMGASDWVMYGVIVEQALWMAVLGYIPGTLLCMGVAAWTLSTQGILILITPVTALTVFGITVVMCISSAIFAIQKVTRVDPAIVFKA</sequence>
<evidence type="ECO:0000313" key="11">
    <source>
        <dbReference type="Proteomes" id="UP000629098"/>
    </source>
</evidence>
<evidence type="ECO:0000259" key="9">
    <source>
        <dbReference type="Pfam" id="PF12704"/>
    </source>
</evidence>
<accession>A0A8J7CA23</accession>
<dbReference type="InterPro" id="IPR005891">
    <property type="entry name" value="DevC"/>
</dbReference>
<feature type="domain" description="ABC3 transporter permease C-terminal" evidence="8">
    <location>
        <begin position="292"/>
        <end position="404"/>
    </location>
</feature>
<protein>
    <submittedName>
        <fullName evidence="10">ABC transporter permease</fullName>
    </submittedName>
</protein>